<proteinExistence type="predicted"/>
<feature type="domain" description="BON" evidence="2">
    <location>
        <begin position="34"/>
        <end position="102"/>
    </location>
</feature>
<dbReference type="InterPro" id="IPR051686">
    <property type="entry name" value="Lipoprotein_DolP"/>
</dbReference>
<dbReference type="PROSITE" id="PS50914">
    <property type="entry name" value="BON"/>
    <property type="match status" value="1"/>
</dbReference>
<dbReference type="Gene3D" id="3.30.1340.30">
    <property type="match status" value="1"/>
</dbReference>
<dbReference type="RefSeq" id="WP_312640168.1">
    <property type="nucleotide sequence ID" value="NZ_CP116967.1"/>
</dbReference>
<dbReference type="Pfam" id="PF04972">
    <property type="entry name" value="BON"/>
    <property type="match status" value="1"/>
</dbReference>
<dbReference type="PANTHER" id="PTHR34606">
    <property type="entry name" value="BON DOMAIN-CONTAINING PROTEIN"/>
    <property type="match status" value="1"/>
</dbReference>
<evidence type="ECO:0000313" key="3">
    <source>
        <dbReference type="EMBL" id="WNM56571.1"/>
    </source>
</evidence>
<dbReference type="KEGG" id="nall:PP769_11330"/>
<evidence type="ECO:0000259" key="2">
    <source>
        <dbReference type="PROSITE" id="PS50914"/>
    </source>
</evidence>
<evidence type="ECO:0000313" key="4">
    <source>
        <dbReference type="Proteomes" id="UP001302719"/>
    </source>
</evidence>
<keyword evidence="4" id="KW-1185">Reference proteome</keyword>
<evidence type="ECO:0000256" key="1">
    <source>
        <dbReference type="SAM" id="SignalP"/>
    </source>
</evidence>
<sequence length="103" mass="10843">MLKTVQIFLSIAVVMGLLAGCQSMTGQTTGDYVDDASITAAVKTKLANQQPSSLSRVEVETVKGVVHLIGVAKTEGDKAEAGRLTKQVKGVKRVDNDLTVQSP</sequence>
<gene>
    <name evidence="3" type="ORF">PP769_11330</name>
</gene>
<dbReference type="InterPro" id="IPR007055">
    <property type="entry name" value="BON_dom"/>
</dbReference>
<organism evidence="3 4">
    <name type="scientific">Candidatus Nitrospira allomarina</name>
    <dbReference type="NCBI Taxonomy" id="3020900"/>
    <lineage>
        <taxon>Bacteria</taxon>
        <taxon>Pseudomonadati</taxon>
        <taxon>Nitrospirota</taxon>
        <taxon>Nitrospiria</taxon>
        <taxon>Nitrospirales</taxon>
        <taxon>Nitrospiraceae</taxon>
        <taxon>Nitrospira</taxon>
    </lineage>
</organism>
<protein>
    <submittedName>
        <fullName evidence="3">BON domain-containing protein</fullName>
    </submittedName>
</protein>
<dbReference type="PANTHER" id="PTHR34606:SF15">
    <property type="entry name" value="BON DOMAIN-CONTAINING PROTEIN"/>
    <property type="match status" value="1"/>
</dbReference>
<keyword evidence="1" id="KW-0732">Signal</keyword>
<dbReference type="EMBL" id="CP116967">
    <property type="protein sequence ID" value="WNM56571.1"/>
    <property type="molecule type" value="Genomic_DNA"/>
</dbReference>
<feature type="chain" id="PRO_5041713792" evidence="1">
    <location>
        <begin position="20"/>
        <end position="103"/>
    </location>
</feature>
<accession>A0AA96G824</accession>
<dbReference type="PROSITE" id="PS51257">
    <property type="entry name" value="PROKAR_LIPOPROTEIN"/>
    <property type="match status" value="1"/>
</dbReference>
<dbReference type="AlphaFoldDB" id="A0AA96G824"/>
<reference evidence="3 4" key="1">
    <citation type="submission" date="2023-01" db="EMBL/GenBank/DDBJ databases">
        <title>Cultivation and genomic characterization of new, ubiquitous marine nitrite-oxidizing bacteria from the Nitrospirales.</title>
        <authorList>
            <person name="Mueller A.J."/>
            <person name="Daebeler A."/>
            <person name="Herbold C.W."/>
            <person name="Kirkegaard R.H."/>
            <person name="Daims H."/>
        </authorList>
    </citation>
    <scope>NUCLEOTIDE SEQUENCE [LARGE SCALE GENOMIC DNA]</scope>
    <source>
        <strain evidence="3 4">VA</strain>
    </source>
</reference>
<feature type="signal peptide" evidence="1">
    <location>
        <begin position="1"/>
        <end position="19"/>
    </location>
</feature>
<dbReference type="Proteomes" id="UP001302719">
    <property type="component" value="Chromosome"/>
</dbReference>
<name>A0AA96G824_9BACT</name>